<evidence type="ECO:0000313" key="2">
    <source>
        <dbReference type="Proteomes" id="UP000005640"/>
    </source>
</evidence>
<reference evidence="1" key="4">
    <citation type="submission" date="2025-08" db="UniProtKB">
        <authorList>
            <consortium name="Ensembl"/>
        </authorList>
    </citation>
    <scope>IDENTIFICATION</scope>
</reference>
<reference evidence="1 2" key="2">
    <citation type="journal article" date="2004" name="Nature">
        <title>Finishing the euchromatic sequence of the human genome.</title>
        <authorList>
            <consortium name="International Human Genome Sequencing Consortium"/>
        </authorList>
    </citation>
    <scope>NUCLEOTIDE SEQUENCE [LARGE SCALE GENOMIC DNA]</scope>
</reference>
<dbReference type="EMBL" id="AL355310">
    <property type="status" value="NOT_ANNOTATED_CDS"/>
    <property type="molecule type" value="Genomic_DNA"/>
</dbReference>
<dbReference type="Bgee" id="ENSG00000116337">
    <property type="expression patterns" value="Expressed in adenohypophysis and 178 other cell types or tissues"/>
</dbReference>
<dbReference type="AlphaFoldDB" id="H0YE32"/>
<dbReference type="ChiTaRS" id="AMPD2">
    <property type="organism name" value="human"/>
</dbReference>
<dbReference type="Ensembl" id="ENST00000528270.6">
    <property type="protein sequence ID" value="ENSP00000434891.2"/>
    <property type="gene ID" value="ENSG00000116337.20"/>
</dbReference>
<dbReference type="GeneTree" id="ENSGT00950000183011"/>
<keyword evidence="2" id="KW-1185">Reference proteome</keyword>
<evidence type="ECO:0000313" key="1">
    <source>
        <dbReference type="Ensembl" id="ENSP00000434891.2"/>
    </source>
</evidence>
<dbReference type="Ensembl" id="ENST00000528270.6">
    <property type="protein sequence ID" value="ENSP00000434891.2"/>
    <property type="gene ID" value="ENSG00000116337.21"/>
</dbReference>
<proteinExistence type="evidence at protein level"/>
<reference evidence="1 2" key="1">
    <citation type="journal article" date="2001" name="Nature">
        <title>Initial sequencing and analysis of the human genome.</title>
        <authorList>
            <consortium name="International Human Genome Sequencing Consortium"/>
            <person name="Lander E.S."/>
            <person name="Linton L.M."/>
            <person name="Birren B."/>
            <person name="Nusbaum C."/>
            <person name="Zody M.C."/>
            <person name="Baldwin J."/>
            <person name="Devon K."/>
            <person name="Dewar K."/>
            <person name="Doyle M."/>
            <person name="FitzHugh W."/>
            <person name="Funke R."/>
            <person name="Gage D."/>
            <person name="Harris K."/>
            <person name="Heaford A."/>
            <person name="Howland J."/>
            <person name="Kann L."/>
            <person name="Lehoczky J."/>
            <person name="LeVine R."/>
            <person name="McEwan P."/>
            <person name="McKernan K."/>
            <person name="Meldrim J."/>
            <person name="Mesirov J.P."/>
            <person name="Miranda C."/>
            <person name="Morris W."/>
            <person name="Naylor J."/>
            <person name="Raymond C."/>
            <person name="Rosetti M."/>
            <person name="Santos R."/>
            <person name="Sheridan A."/>
            <person name="Sougnez C."/>
            <person name="Stange-Thomann N."/>
            <person name="Stojanovic N."/>
            <person name="Subramanian A."/>
            <person name="Wyman D."/>
            <person name="Rogers J."/>
            <person name="Sulston J."/>
            <person name="Ainscough R."/>
            <person name="Beck S."/>
            <person name="Bentley D."/>
            <person name="Burton J."/>
            <person name="Clee C."/>
            <person name="Carter N."/>
            <person name="Coulson A."/>
            <person name="Deadman R."/>
            <person name="Deloukas P."/>
            <person name="Dunham A."/>
            <person name="Dunham I."/>
            <person name="Durbin R."/>
            <person name="French L."/>
            <person name="Grafham D."/>
            <person name="Gregory S."/>
            <person name="Hubbard T."/>
            <person name="Humphray S."/>
            <person name="Hunt A."/>
            <person name="Jones M."/>
            <person name="Lloyd C."/>
            <person name="McMurray A."/>
            <person name="Matthews L."/>
            <person name="Mercer S."/>
            <person name="Milne S."/>
            <person name="Mullikin J.C."/>
            <person name="Mungall A."/>
            <person name="Plumb R."/>
            <person name="Ross M."/>
            <person name="Shownkeen R."/>
            <person name="Sims S."/>
            <person name="Waterston R.H."/>
            <person name="Wilson R.K."/>
            <person name="Hillier L.W."/>
            <person name="McPherson J.D."/>
            <person name="Marra M.A."/>
            <person name="Mardis E.R."/>
            <person name="Fulton L.A."/>
            <person name="Chinwalla A.T."/>
            <person name="Pepin K.H."/>
            <person name="Gish W.R."/>
            <person name="Chissoe S.L."/>
            <person name="Wendl M.C."/>
            <person name="Delehaunty K.D."/>
            <person name="Miner T.L."/>
            <person name="Delehaunty A."/>
            <person name="Kramer J.B."/>
            <person name="Cook L.L."/>
            <person name="Fulton R.S."/>
            <person name="Johnson D.L."/>
            <person name="Minx P.J."/>
            <person name="Clifton S.W."/>
            <person name="Hawkins T."/>
            <person name="Branscomb E."/>
            <person name="Predki P."/>
            <person name="Richardson P."/>
            <person name="Wenning S."/>
            <person name="Slezak T."/>
            <person name="Doggett N."/>
            <person name="Cheng J.F."/>
            <person name="Olsen A."/>
            <person name="Lucas S."/>
            <person name="Elkin C."/>
            <person name="Uberbacher E."/>
            <person name="Frazier M."/>
            <person name="Gibbs R.A."/>
            <person name="Muzny D.M."/>
            <person name="Scherer S.E."/>
            <person name="Bouck J.B."/>
            <person name="Sodergren E.J."/>
            <person name="Worley K.C."/>
            <person name="Rives C.M."/>
            <person name="Gorrell J.H."/>
            <person name="Metzker M.L."/>
            <person name="Naylor S.L."/>
            <person name="Kucherlapati R.S."/>
            <person name="Nelson D.L."/>
            <person name="Weinstock G.M."/>
            <person name="Sakaki Y."/>
            <person name="Fujiyama A."/>
            <person name="Hattori M."/>
            <person name="Yada T."/>
            <person name="Toyoda A."/>
            <person name="Itoh T."/>
            <person name="Kawagoe C."/>
            <person name="Watanabe H."/>
            <person name="Totoki Y."/>
            <person name="Taylor T."/>
            <person name="Weissenbach J."/>
            <person name="Heilig R."/>
            <person name="Saurin W."/>
            <person name="Artiguenave F."/>
            <person name="Brottier P."/>
            <person name="Bruls T."/>
            <person name="Pelletier E."/>
            <person name="Robert C."/>
            <person name="Wincker P."/>
            <person name="Smith D.R."/>
            <person name="Doucette-Stamm L."/>
            <person name="Rubenfield M."/>
            <person name="Weinstock K."/>
            <person name="Lee H.M."/>
            <person name="Dubois J."/>
            <person name="Rosenthal A."/>
            <person name="Platzer M."/>
            <person name="Nyakatura G."/>
            <person name="Taudien S."/>
            <person name="Rump A."/>
            <person name="Yang H."/>
            <person name="Yu J."/>
            <person name="Wang J."/>
            <person name="Huang G."/>
            <person name="Gu J."/>
            <person name="Hood L."/>
            <person name="Rowen L."/>
            <person name="Madan A."/>
            <person name="Qin S."/>
            <person name="Davis R.W."/>
            <person name="Federspiel N.A."/>
            <person name="Abola A.P."/>
            <person name="Proctor M.J."/>
            <person name="Myers R.M."/>
            <person name="Schmutz J."/>
            <person name="Dickson M."/>
            <person name="Grimwood J."/>
            <person name="Cox D.R."/>
            <person name="Olson M.V."/>
            <person name="Kaul R."/>
            <person name="Raymond C."/>
            <person name="Shimizu N."/>
            <person name="Kawasaki K."/>
            <person name="Minoshima S."/>
            <person name="Evans G.A."/>
            <person name="Athanasiou M."/>
            <person name="Schultz R."/>
            <person name="Roe B.A."/>
            <person name="Chen F."/>
            <person name="Pan H."/>
            <person name="Ramser J."/>
            <person name="Lehrach H."/>
            <person name="Reinhardt R."/>
            <person name="McCombie W.R."/>
            <person name="de la Bastide M."/>
            <person name="Dedhia N."/>
            <person name="Blocker H."/>
            <person name="Hornischer K."/>
            <person name="Nordsiek G."/>
            <person name="Agarwala R."/>
            <person name="Aravind L."/>
            <person name="Bailey J.A."/>
            <person name="Bateman A."/>
            <person name="Batzoglou S."/>
            <person name="Birney E."/>
            <person name="Bork P."/>
            <person name="Brown D.G."/>
            <person name="Burge C.B."/>
            <person name="Cerutti L."/>
            <person name="Chen H.C."/>
            <person name="Church D."/>
            <person name="Clamp M."/>
            <person name="Copley R.R."/>
            <person name="Doerks T."/>
            <person name="Eddy S.R."/>
            <person name="Eichler E.E."/>
            <person name="Furey T.S."/>
            <person name="Galagan J."/>
            <person name="Gilbert J.G."/>
            <person name="Harmon C."/>
            <person name="Hayashizaki Y."/>
            <person name="Haussler D."/>
            <person name="Hermjakob H."/>
            <person name="Hokamp K."/>
            <person name="Jang W."/>
            <person name="Johnson L.S."/>
            <person name="Jones T.A."/>
            <person name="Kasif S."/>
            <person name="Kaspryzk A."/>
            <person name="Kennedy S."/>
            <person name="Kent W.J."/>
            <person name="Kitts P."/>
            <person name="Koonin E.V."/>
            <person name="Korf I."/>
            <person name="Kulp D."/>
            <person name="Lancet D."/>
            <person name="Lowe T.M."/>
            <person name="McLysaght A."/>
            <person name="Mikkelsen T."/>
            <person name="Moran J.V."/>
            <person name="Mulder N."/>
            <person name="Pollara V.J."/>
            <person name="Ponting C.P."/>
            <person name="Schuler G."/>
            <person name="Schultz J."/>
            <person name="Slater G."/>
            <person name="Smit A.F."/>
            <person name="Stupka E."/>
            <person name="Szustakowski J."/>
            <person name="Thierry-Mieg D."/>
            <person name="Thierry-Mieg J."/>
            <person name="Wagner L."/>
            <person name="Wallis J."/>
            <person name="Wheeler R."/>
            <person name="Williams A."/>
            <person name="Wolf Y.I."/>
            <person name="Wolfe K.H."/>
            <person name="Yang S.P."/>
            <person name="Yeh R.F."/>
            <person name="Collins F."/>
            <person name="Guyer M.S."/>
            <person name="Peterson J."/>
            <person name="Felsenfeld A."/>
            <person name="Wetterstrand K.A."/>
            <person name="Patrinos A."/>
            <person name="Morgan M.J."/>
            <person name="de Jong P."/>
            <person name="Catanese J.J."/>
            <person name="Osoegawa K."/>
            <person name="Shizuya H."/>
            <person name="Choi S."/>
            <person name="Chen Y.J."/>
        </authorList>
    </citation>
    <scope>NUCLEOTIDE SEQUENCE [LARGE SCALE GENOMIC DNA]</scope>
</reference>
<reference evidence="1" key="5">
    <citation type="submission" date="2025-09" db="UniProtKB">
        <authorList>
            <consortium name="Ensembl"/>
        </authorList>
    </citation>
    <scope>IDENTIFICATION</scope>
</reference>
<dbReference type="HGNC" id="HGNC:469">
    <property type="gene designation" value="AMPD2"/>
</dbReference>
<dbReference type="Proteomes" id="UP000005640">
    <property type="component" value="Chromosome 1"/>
</dbReference>
<evidence type="ECO:0007829" key="3">
    <source>
        <dbReference type="PeptideAtlas" id="H0YE32"/>
    </source>
</evidence>
<dbReference type="VEuPathDB" id="HostDB:ENSG00000116337"/>
<dbReference type="ExpressionAtlas" id="H0YE32">
    <property type="expression patterns" value="baseline and differential"/>
</dbReference>
<organism evidence="1 2">
    <name type="scientific">Homo sapiens</name>
    <name type="common">Human</name>
    <dbReference type="NCBI Taxonomy" id="9606"/>
    <lineage>
        <taxon>Eukaryota</taxon>
        <taxon>Metazoa</taxon>
        <taxon>Chordata</taxon>
        <taxon>Craniata</taxon>
        <taxon>Vertebrata</taxon>
        <taxon>Euteleostomi</taxon>
        <taxon>Mammalia</taxon>
        <taxon>Eutheria</taxon>
        <taxon>Euarchontoglires</taxon>
        <taxon>Primates</taxon>
        <taxon>Haplorrhini</taxon>
        <taxon>Catarrhini</taxon>
        <taxon>Hominidae</taxon>
        <taxon>Homo</taxon>
    </lineage>
</organism>
<dbReference type="OpenTargets" id="ENSG00000116337"/>
<protein>
    <submittedName>
        <fullName evidence="1">Adenosine monophosphate deaminase 2</fullName>
    </submittedName>
</protein>
<dbReference type="OrthoDB" id="1723809at2759"/>
<sequence>MASYPSGSGKPKAKYPFKKRASLQASTAAPAALGTACASP</sequence>
<accession>H0YE32</accession>
<dbReference type="HOGENOM" id="CLU_2548777_0_0_1"/>
<gene>
    <name evidence="1" type="primary">AMPD2</name>
</gene>
<keyword evidence="3" id="KW-1267">Proteomics identification</keyword>
<dbReference type="MassIVE" id="H0YE32"/>
<name>H0YE32_HUMAN</name>
<reference evidence="1 2" key="3">
    <citation type="journal article" date="2006" name="Nature">
        <title>The DNA sequence and biological annotation of human chromosome 1.</title>
        <authorList>
            <person name="Gregory S.G."/>
            <person name="Barlow K.F."/>
            <person name="McLay K.E."/>
            <person name="Kaul R."/>
            <person name="Swarbreck D."/>
            <person name="Dunham A."/>
            <person name="Scott C.E."/>
            <person name="Howe K.L."/>
            <person name="Woodfine K."/>
            <person name="Spencer C.C."/>
            <person name="Jones M.C."/>
            <person name="Gillson C."/>
            <person name="Searle S."/>
            <person name="Zhou Y."/>
            <person name="Kokocinski F."/>
            <person name="McDonald L."/>
            <person name="Evans R."/>
            <person name="Phillips K."/>
            <person name="Atkinson A."/>
            <person name="Cooper R."/>
            <person name="Jones C."/>
            <person name="Hall R.E."/>
            <person name="Andrews T.D."/>
            <person name="Lloyd C."/>
            <person name="Ainscough R."/>
            <person name="Almeida J.P."/>
            <person name="Ambrose K.D."/>
            <person name="Anderson F."/>
            <person name="Andrew R.W."/>
            <person name="Ashwell R.I."/>
            <person name="Aubin K."/>
            <person name="Babbage A.K."/>
            <person name="Bagguley C.L."/>
            <person name="Bailey J."/>
            <person name="Beasley H."/>
            <person name="Bethel G."/>
            <person name="Bird C.P."/>
            <person name="Bray-Allen S."/>
            <person name="Brown J.Y."/>
            <person name="Brown A.J."/>
            <person name="Buckley D."/>
            <person name="Burton J."/>
            <person name="Bye J."/>
            <person name="Carder C."/>
            <person name="Chapman J.C."/>
            <person name="Clark S.Y."/>
            <person name="Clarke G."/>
            <person name="Clee C."/>
            <person name="Cobley V."/>
            <person name="Collier R.E."/>
            <person name="Corby N."/>
            <person name="Coville G.J."/>
            <person name="Davies J."/>
            <person name="Deadman R."/>
            <person name="Dunn M."/>
            <person name="Earthrowl M."/>
            <person name="Ellington A.G."/>
            <person name="Errington H."/>
            <person name="Frankish A."/>
            <person name="Frankland J."/>
            <person name="French L."/>
            <person name="Garner P."/>
            <person name="Garnett J."/>
            <person name="Gay L."/>
            <person name="Ghori M.R."/>
            <person name="Gibson R."/>
            <person name="Gilby L.M."/>
            <person name="Gillett W."/>
            <person name="Glithero R.J."/>
            <person name="Grafham D.V."/>
            <person name="Griffiths C."/>
            <person name="Griffiths-Jones S."/>
            <person name="Grocock R."/>
            <person name="Hammond S."/>
            <person name="Harrison E.S."/>
            <person name="Hart E."/>
            <person name="Haugen E."/>
            <person name="Heath P.D."/>
            <person name="Holmes S."/>
            <person name="Holt K."/>
            <person name="Howden P.J."/>
            <person name="Hunt A.R."/>
            <person name="Hunt S.E."/>
            <person name="Hunter G."/>
            <person name="Isherwood J."/>
            <person name="James R."/>
            <person name="Johnson C."/>
            <person name="Johnson D."/>
            <person name="Joy A."/>
            <person name="Kay M."/>
            <person name="Kershaw J.K."/>
            <person name="Kibukawa M."/>
            <person name="Kimberley A.M."/>
            <person name="King A."/>
            <person name="Knights A.J."/>
            <person name="Lad H."/>
            <person name="Laird G."/>
            <person name="Lawlor S."/>
            <person name="Leongamornlert D.A."/>
            <person name="Lloyd D.M."/>
            <person name="Loveland J."/>
            <person name="Lovell J."/>
            <person name="Lush M.J."/>
            <person name="Lyne R."/>
            <person name="Martin S."/>
            <person name="Mashreghi-Mohammadi M."/>
            <person name="Matthews L."/>
            <person name="Matthews N.S."/>
            <person name="McLaren S."/>
            <person name="Milne S."/>
            <person name="Mistry S."/>
            <person name="Moore M.J."/>
            <person name="Nickerson T."/>
            <person name="O'Dell C.N."/>
            <person name="Oliver K."/>
            <person name="Palmeiri A."/>
            <person name="Palmer S.A."/>
            <person name="Parker A."/>
            <person name="Patel D."/>
            <person name="Pearce A.V."/>
            <person name="Peck A.I."/>
            <person name="Pelan S."/>
            <person name="Phelps K."/>
            <person name="Phillimore B.J."/>
            <person name="Plumb R."/>
            <person name="Rajan J."/>
            <person name="Raymond C."/>
            <person name="Rouse G."/>
            <person name="Saenphimmachak C."/>
            <person name="Sehra H.K."/>
            <person name="Sheridan E."/>
            <person name="Shownkeen R."/>
            <person name="Sims S."/>
            <person name="Skuce C.D."/>
            <person name="Smith M."/>
            <person name="Steward C."/>
            <person name="Subramanian S."/>
            <person name="Sycamore N."/>
            <person name="Tracey A."/>
            <person name="Tromans A."/>
            <person name="Van Helmond Z."/>
            <person name="Wall M."/>
            <person name="Wallis J.M."/>
            <person name="White S."/>
            <person name="Whitehead S.L."/>
            <person name="Wilkinson J.E."/>
            <person name="Willey D.L."/>
            <person name="Williams H."/>
            <person name="Wilming L."/>
            <person name="Wray P.W."/>
            <person name="Wu Z."/>
            <person name="Coulson A."/>
            <person name="Vaudin M."/>
            <person name="Sulston J.E."/>
            <person name="Durbin R."/>
            <person name="Hubbard T."/>
            <person name="Wooster R."/>
            <person name="Dunham I."/>
            <person name="Carter N.P."/>
            <person name="McVean G."/>
            <person name="Ross M.T."/>
            <person name="Harrow J."/>
            <person name="Olson M.V."/>
            <person name="Beck S."/>
            <person name="Rogers J."/>
            <person name="Bentley D.R."/>
            <person name="Banerjee R."/>
            <person name="Bryant S.P."/>
            <person name="Burford D.C."/>
            <person name="Burrill W.D."/>
            <person name="Clegg S.M."/>
            <person name="Dhami P."/>
            <person name="Dovey O."/>
            <person name="Faulkner L.M."/>
            <person name="Gribble S.M."/>
            <person name="Langford C.F."/>
            <person name="Pandian R.D."/>
            <person name="Porter K.M."/>
            <person name="Prigmore E."/>
        </authorList>
    </citation>
    <scope>NUCLEOTIDE SEQUENCE [LARGE SCALE GENOMIC DNA]</scope>
</reference>
<dbReference type="UCSC" id="uc057jaa.1">
    <property type="organism name" value="human"/>
</dbReference>